<feature type="transmembrane region" description="Helical" evidence="14">
    <location>
        <begin position="175"/>
        <end position="195"/>
    </location>
</feature>
<comment type="subcellular location">
    <subcellularLocation>
        <location evidence="13">Cytoplasm</location>
    </subcellularLocation>
</comment>
<dbReference type="GO" id="GO:0008734">
    <property type="term" value="F:L-aspartate oxidase activity"/>
    <property type="evidence" value="ECO:0007669"/>
    <property type="project" value="UniProtKB-UniRule"/>
</dbReference>
<evidence type="ECO:0000256" key="4">
    <source>
        <dbReference type="ARBA" id="ARBA00012173"/>
    </source>
</evidence>
<evidence type="ECO:0000256" key="10">
    <source>
        <dbReference type="ARBA" id="ARBA00048305"/>
    </source>
</evidence>
<dbReference type="FunFam" id="3.90.700.10:FF:000002">
    <property type="entry name" value="L-aspartate oxidase"/>
    <property type="match status" value="1"/>
</dbReference>
<dbReference type="PRINTS" id="PR00368">
    <property type="entry name" value="FADPNR"/>
</dbReference>
<evidence type="ECO:0000256" key="5">
    <source>
        <dbReference type="ARBA" id="ARBA00021901"/>
    </source>
</evidence>
<dbReference type="Gene3D" id="3.50.50.60">
    <property type="entry name" value="FAD/NAD(P)-binding domain"/>
    <property type="match status" value="1"/>
</dbReference>
<dbReference type="InterPro" id="IPR037099">
    <property type="entry name" value="Fum_R/Succ_DH_flav-like_C_sf"/>
</dbReference>
<dbReference type="Pfam" id="PF00890">
    <property type="entry name" value="FAD_binding_2"/>
    <property type="match status" value="1"/>
</dbReference>
<dbReference type="EC" id="1.4.3.16" evidence="4 11"/>
<keyword evidence="14" id="KW-0472">Membrane</keyword>
<dbReference type="InterPro" id="IPR027477">
    <property type="entry name" value="Succ_DH/fumarate_Rdtase_cat_sf"/>
</dbReference>
<dbReference type="InterPro" id="IPR015939">
    <property type="entry name" value="Fum_Rdtase/Succ_DH_flav-like_C"/>
</dbReference>
<accession>A0A7V9Z0D7</accession>
<comment type="cofactor">
    <cofactor evidence="1 13">
        <name>FAD</name>
        <dbReference type="ChEBI" id="CHEBI:57692"/>
    </cofactor>
</comment>
<dbReference type="NCBIfam" id="NF005978">
    <property type="entry name" value="PRK08071.1"/>
    <property type="match status" value="1"/>
</dbReference>
<evidence type="ECO:0000256" key="2">
    <source>
        <dbReference type="ARBA" id="ARBA00004950"/>
    </source>
</evidence>
<name>A0A7V9Z0D7_9BACL</name>
<evidence type="ECO:0000256" key="1">
    <source>
        <dbReference type="ARBA" id="ARBA00001974"/>
    </source>
</evidence>
<dbReference type="InterPro" id="IPR005288">
    <property type="entry name" value="NadB"/>
</dbReference>
<gene>
    <name evidence="17" type="ORF">HNQ85_001870</name>
</gene>
<keyword evidence="8 13" id="KW-0274">FAD</keyword>
<comment type="pathway">
    <text evidence="2 13">Cofactor biosynthesis; NAD(+) biosynthesis; iminoaspartate from L-aspartate (oxidase route): step 1/1.</text>
</comment>
<evidence type="ECO:0000256" key="12">
    <source>
        <dbReference type="PIRSR" id="PIRSR000171-1"/>
    </source>
</evidence>
<reference evidence="17 18" key="1">
    <citation type="submission" date="2020-07" db="EMBL/GenBank/DDBJ databases">
        <title>Genomic Encyclopedia of Type Strains, Phase IV (KMG-IV): sequencing the most valuable type-strain genomes for metagenomic binning, comparative biology and taxonomic classification.</title>
        <authorList>
            <person name="Goeker M."/>
        </authorList>
    </citation>
    <scope>NUCLEOTIDE SEQUENCE [LARGE SCALE GENOMIC DNA]</scope>
    <source>
        <strain evidence="17 18">DSM 25220</strain>
    </source>
</reference>
<comment type="function">
    <text evidence="13">Catalyzes the oxidation of L-aspartate to iminoaspartate.</text>
</comment>
<sequence length="517" mass="57092">MPNADVIIVGSGIAALITAYYLHEDKNVMIFTKSKKEQSNSWLAQGGVAAVVSKEDDWHSHYEDTVVAGCHHNDQRAVEILVQEGPKQIQELINKGFRFDTDERGHLQLGKEGAHQFRRILHAGGDATGRKLVSFLLKQLVDKVTVVEEEMVLELLIKNGRCVGIKTKKKSGEAACYYASATVIATGGCGSIYAFSSNASTVTGDGIALAYRAGAEIVDMEFIQFHPTMLYINGKAVGLISEAVRGEGAILVTEDGRKVMESIHPQKDLAPRDVVARTIHDEVLQGNNVYLDISMIANFSHRFPTISQLCRSYGIDIESGKLPVVPGAHFLMGGIKTDVNGRTSVAGLYAVGEAACTGVHGANRLASNSLLEGIVFGKRLAEILRNGVQENHFVETCKYTENHFMKKLTKTLPSKQQIQTRMMQYVGIVRNESGLECAKQWFEQFSIPDLLSVDLNELTIEEITIINMIIIGWMITTSALKRTESRGGHYRTDYPSMDKNWKGTRIVRTKEELFVNV</sequence>
<keyword evidence="14" id="KW-0812">Transmembrane</keyword>
<evidence type="ECO:0000256" key="8">
    <source>
        <dbReference type="ARBA" id="ARBA00022827"/>
    </source>
</evidence>
<dbReference type="GO" id="GO:0034628">
    <property type="term" value="P:'de novo' NAD+ biosynthetic process from L-aspartate"/>
    <property type="evidence" value="ECO:0007669"/>
    <property type="project" value="TreeGrafter"/>
</dbReference>
<evidence type="ECO:0000256" key="6">
    <source>
        <dbReference type="ARBA" id="ARBA00022630"/>
    </source>
</evidence>
<organism evidence="17 18">
    <name type="scientific">[Anoxybacillus] calidus</name>
    <dbReference type="NCBI Taxonomy" id="575178"/>
    <lineage>
        <taxon>Bacteria</taxon>
        <taxon>Bacillati</taxon>
        <taxon>Bacillota</taxon>
        <taxon>Bacilli</taxon>
        <taxon>Bacillales</taxon>
        <taxon>Anoxybacillaceae</taxon>
        <taxon>Paranoxybacillus</taxon>
    </lineage>
</organism>
<comment type="caution">
    <text evidence="17">The sequence shown here is derived from an EMBL/GenBank/DDBJ whole genome shotgun (WGS) entry which is preliminary data.</text>
</comment>
<dbReference type="Gene3D" id="3.90.700.10">
    <property type="entry name" value="Succinate dehydrogenase/fumarate reductase flavoprotein, catalytic domain"/>
    <property type="match status" value="1"/>
</dbReference>
<protein>
    <recommendedName>
        <fullName evidence="5 11">L-aspartate oxidase</fullName>
        <ecNumber evidence="4 11">1.4.3.16</ecNumber>
    </recommendedName>
</protein>
<evidence type="ECO:0000256" key="9">
    <source>
        <dbReference type="ARBA" id="ARBA00023002"/>
    </source>
</evidence>
<dbReference type="SUPFAM" id="SSF56425">
    <property type="entry name" value="Succinate dehydrogenase/fumarate reductase flavoprotein, catalytic domain"/>
    <property type="match status" value="1"/>
</dbReference>
<comment type="catalytic activity">
    <reaction evidence="10">
        <text>L-aspartate + O2 = iminosuccinate + H2O2</text>
        <dbReference type="Rhea" id="RHEA:25876"/>
        <dbReference type="ChEBI" id="CHEBI:15379"/>
        <dbReference type="ChEBI" id="CHEBI:16240"/>
        <dbReference type="ChEBI" id="CHEBI:29991"/>
        <dbReference type="ChEBI" id="CHEBI:77875"/>
        <dbReference type="EC" id="1.4.3.16"/>
    </reaction>
    <physiologicalReaction direction="left-to-right" evidence="10">
        <dbReference type="Rhea" id="RHEA:25877"/>
    </physiologicalReaction>
</comment>
<evidence type="ECO:0000259" key="16">
    <source>
        <dbReference type="Pfam" id="PF02910"/>
    </source>
</evidence>
<keyword evidence="6 13" id="KW-0285">Flavoprotein</keyword>
<dbReference type="PIRSF" id="PIRSF000171">
    <property type="entry name" value="SDHA_APRA_LASPO"/>
    <property type="match status" value="1"/>
</dbReference>
<feature type="domain" description="FAD-dependent oxidoreductase 2 FAD-binding" evidence="15">
    <location>
        <begin position="5"/>
        <end position="370"/>
    </location>
</feature>
<evidence type="ECO:0000256" key="3">
    <source>
        <dbReference type="ARBA" id="ARBA00008562"/>
    </source>
</evidence>
<proteinExistence type="inferred from homology"/>
<dbReference type="EMBL" id="JACDUU010000004">
    <property type="protein sequence ID" value="MBA2871595.1"/>
    <property type="molecule type" value="Genomic_DNA"/>
</dbReference>
<dbReference type="PANTHER" id="PTHR42716:SF2">
    <property type="entry name" value="L-ASPARTATE OXIDASE, CHLOROPLASTIC"/>
    <property type="match status" value="1"/>
</dbReference>
<feature type="active site" description="Proton acceptor" evidence="12">
    <location>
        <position position="272"/>
    </location>
</feature>
<evidence type="ECO:0000313" key="17">
    <source>
        <dbReference type="EMBL" id="MBA2871595.1"/>
    </source>
</evidence>
<evidence type="ECO:0000256" key="14">
    <source>
        <dbReference type="SAM" id="Phobius"/>
    </source>
</evidence>
<dbReference type="PANTHER" id="PTHR42716">
    <property type="entry name" value="L-ASPARTATE OXIDASE"/>
    <property type="match status" value="1"/>
</dbReference>
<keyword evidence="14" id="KW-1133">Transmembrane helix</keyword>
<dbReference type="GO" id="GO:0005737">
    <property type="term" value="C:cytoplasm"/>
    <property type="evidence" value="ECO:0007669"/>
    <property type="project" value="UniProtKB-SubCell"/>
</dbReference>
<dbReference type="UniPathway" id="UPA00253">
    <property type="reaction ID" value="UER00326"/>
</dbReference>
<keyword evidence="7 13" id="KW-0662">Pyridine nucleotide biosynthesis</keyword>
<keyword evidence="9 13" id="KW-0560">Oxidoreductase</keyword>
<evidence type="ECO:0000256" key="13">
    <source>
        <dbReference type="RuleBase" id="RU362049"/>
    </source>
</evidence>
<keyword evidence="18" id="KW-1185">Reference proteome</keyword>
<dbReference type="InterPro" id="IPR036188">
    <property type="entry name" value="FAD/NAD-bd_sf"/>
</dbReference>
<dbReference type="Gene3D" id="1.20.58.100">
    <property type="entry name" value="Fumarate reductase/succinate dehydrogenase flavoprotein-like, C-terminal domain"/>
    <property type="match status" value="1"/>
</dbReference>
<evidence type="ECO:0000313" key="18">
    <source>
        <dbReference type="Proteomes" id="UP000580891"/>
    </source>
</evidence>
<evidence type="ECO:0000259" key="15">
    <source>
        <dbReference type="Pfam" id="PF00890"/>
    </source>
</evidence>
<dbReference type="RefSeq" id="WP_181537428.1">
    <property type="nucleotide sequence ID" value="NZ_JACDUU010000004.1"/>
</dbReference>
<dbReference type="NCBIfam" id="TIGR00551">
    <property type="entry name" value="nadB"/>
    <property type="match status" value="1"/>
</dbReference>
<feature type="transmembrane region" description="Helical" evidence="14">
    <location>
        <begin position="6"/>
        <end position="23"/>
    </location>
</feature>
<dbReference type="Pfam" id="PF02910">
    <property type="entry name" value="Succ_DH_flav_C"/>
    <property type="match status" value="1"/>
</dbReference>
<dbReference type="SUPFAM" id="SSF51905">
    <property type="entry name" value="FAD/NAD(P)-binding domain"/>
    <property type="match status" value="1"/>
</dbReference>
<dbReference type="InterPro" id="IPR003953">
    <property type="entry name" value="FAD-dep_OxRdtase_2_FAD-bd"/>
</dbReference>
<evidence type="ECO:0000256" key="11">
    <source>
        <dbReference type="NCBIfam" id="TIGR00551"/>
    </source>
</evidence>
<dbReference type="GO" id="GO:0033765">
    <property type="term" value="F:steroid dehydrogenase activity, acting on the CH-CH group of donors"/>
    <property type="evidence" value="ECO:0007669"/>
    <property type="project" value="UniProtKB-ARBA"/>
</dbReference>
<comment type="similarity">
    <text evidence="3 13">Belongs to the FAD-dependent oxidoreductase 2 family. NadB subfamily.</text>
</comment>
<feature type="domain" description="Fumarate reductase/succinate dehydrogenase flavoprotein-like C-terminal" evidence="16">
    <location>
        <begin position="416"/>
        <end position="507"/>
    </location>
</feature>
<dbReference type="SUPFAM" id="SSF46977">
    <property type="entry name" value="Succinate dehydrogenase/fumarate reductase flavoprotein C-terminal domain"/>
    <property type="match status" value="1"/>
</dbReference>
<dbReference type="Proteomes" id="UP000580891">
    <property type="component" value="Unassembled WGS sequence"/>
</dbReference>
<dbReference type="AlphaFoldDB" id="A0A7V9Z0D7"/>
<evidence type="ECO:0000256" key="7">
    <source>
        <dbReference type="ARBA" id="ARBA00022642"/>
    </source>
</evidence>